<dbReference type="AlphaFoldDB" id="A0AAW0RJ44"/>
<evidence type="ECO:0000256" key="1">
    <source>
        <dbReference type="SAM" id="MobiDB-lite"/>
    </source>
</evidence>
<comment type="caution">
    <text evidence="3">The sequence shown here is derived from an EMBL/GenBank/DDBJ whole genome shotgun (WGS) entry which is preliminary data.</text>
</comment>
<accession>A0AAW0RJ44</accession>
<gene>
    <name evidence="3" type="ORF">G3M48_009535</name>
</gene>
<reference evidence="3 4" key="1">
    <citation type="submission" date="2020-02" db="EMBL/GenBank/DDBJ databases">
        <title>Comparative genomics of the hypocrealean fungal genus Beauvera.</title>
        <authorList>
            <person name="Showalter D.N."/>
            <person name="Bushley K.E."/>
            <person name="Rehner S.A."/>
        </authorList>
    </citation>
    <scope>NUCLEOTIDE SEQUENCE [LARGE SCALE GENOMIC DNA]</scope>
    <source>
        <strain evidence="3 4">ARSEF4384</strain>
    </source>
</reference>
<dbReference type="InterPro" id="IPR043472">
    <property type="entry name" value="Macro_dom-like"/>
</dbReference>
<dbReference type="Proteomes" id="UP001397290">
    <property type="component" value="Unassembled WGS sequence"/>
</dbReference>
<feature type="region of interest" description="Disordered" evidence="1">
    <location>
        <begin position="1"/>
        <end position="21"/>
    </location>
</feature>
<dbReference type="Pfam" id="PF10021">
    <property type="entry name" value="PARG_cat_microb"/>
    <property type="match status" value="1"/>
</dbReference>
<feature type="domain" description="Microbial-type PARG catalytic" evidence="2">
    <location>
        <begin position="217"/>
        <end position="286"/>
    </location>
</feature>
<organism evidence="3 4">
    <name type="scientific">Beauveria asiatica</name>
    <dbReference type="NCBI Taxonomy" id="1069075"/>
    <lineage>
        <taxon>Eukaryota</taxon>
        <taxon>Fungi</taxon>
        <taxon>Dikarya</taxon>
        <taxon>Ascomycota</taxon>
        <taxon>Pezizomycotina</taxon>
        <taxon>Sordariomycetes</taxon>
        <taxon>Hypocreomycetidae</taxon>
        <taxon>Hypocreales</taxon>
        <taxon>Cordycipitaceae</taxon>
        <taxon>Beauveria</taxon>
    </lineage>
</organism>
<dbReference type="PANTHER" id="PTHR35596:SF2">
    <property type="entry name" value="MICROBIAL-TYPE PARG CATALYTIC DOMAIN-CONTAINING PROTEIN"/>
    <property type="match status" value="1"/>
</dbReference>
<evidence type="ECO:0000259" key="2">
    <source>
        <dbReference type="Pfam" id="PF10021"/>
    </source>
</evidence>
<protein>
    <recommendedName>
        <fullName evidence="2">Microbial-type PARG catalytic domain-containing protein</fullName>
    </recommendedName>
</protein>
<evidence type="ECO:0000313" key="3">
    <source>
        <dbReference type="EMBL" id="KAK8141981.1"/>
    </source>
</evidence>
<evidence type="ECO:0000313" key="4">
    <source>
        <dbReference type="Proteomes" id="UP001397290"/>
    </source>
</evidence>
<keyword evidence="4" id="KW-1185">Reference proteome</keyword>
<sequence>MSNGREMSSIPDGPLGGQTHTLHTPLSSADFASHVANTALRRRQLVTTSAAQRVDAAKARWRILTTTPSYTLHNTCFFLRLGPANLDVNALLSWFVIAAASEFSWGLTAITTDALTRTLRPSTDMPSTKSGRSGRPKPSEVASDTKRNLIPLVNMSYAETYPPYSVLYREPCLQLPVKRRASLQPPFFRVEQGDPVMRALRYAADDSQASQSAGGPRIRIPFICAANERRPGGDWEIGSLLYEEKLCRRSNLFATLSTPLPQTREETNYPIPTLGGVFSDAVVVSRGPHDRYEKLESWHDLPVLSMPPTRWPRLKDNGTSYSFEAERQLMKDKIRGALRICHYHGYDRVVVGDFGLGNGCRNPPQQLAEIWREVLLFDPDLRGQFTYVVFVFEEVSSSTTQCILEELIKKEQKAKTKSKDDLHALLRDAPTDILIFQRVFSAAEIQRVVSEPDPRYGLQMITS</sequence>
<dbReference type="EMBL" id="JAAHCF010000783">
    <property type="protein sequence ID" value="KAK8141981.1"/>
    <property type="molecule type" value="Genomic_DNA"/>
</dbReference>
<dbReference type="InterPro" id="IPR019261">
    <property type="entry name" value="PARG_cat_microbial"/>
</dbReference>
<feature type="compositionally biased region" description="Polar residues" evidence="1">
    <location>
        <begin position="119"/>
        <end position="131"/>
    </location>
</feature>
<dbReference type="Gene3D" id="3.40.220.10">
    <property type="entry name" value="Leucine Aminopeptidase, subunit E, domain 1"/>
    <property type="match status" value="1"/>
</dbReference>
<name>A0AAW0RJ44_9HYPO</name>
<feature type="region of interest" description="Disordered" evidence="1">
    <location>
        <begin position="119"/>
        <end position="144"/>
    </location>
</feature>
<dbReference type="PANTHER" id="PTHR35596">
    <property type="entry name" value="DUF2263 DOMAIN-CONTAINING PROTEIN"/>
    <property type="match status" value="1"/>
</dbReference>
<proteinExistence type="predicted"/>